<keyword evidence="3" id="KW-0238">DNA-binding</keyword>
<evidence type="ECO:0000313" key="2">
    <source>
        <dbReference type="EMBL" id="EKR62348.1"/>
    </source>
</evidence>
<evidence type="ECO:0000313" key="5">
    <source>
        <dbReference type="Proteomes" id="UP000001338"/>
    </source>
</evidence>
<comment type="caution">
    <text evidence="3">The sequence shown here is derived from an EMBL/GenBank/DDBJ whole genome shotgun (WGS) entry which is preliminary data.</text>
</comment>
<dbReference type="EMBL" id="AFLV02000038">
    <property type="protein sequence ID" value="EKR64582.1"/>
    <property type="molecule type" value="Genomic_DNA"/>
</dbReference>
<dbReference type="EMBL" id="AFLV02000008">
    <property type="protein sequence ID" value="EKR66211.1"/>
    <property type="molecule type" value="Genomic_DNA"/>
</dbReference>
<dbReference type="AlphaFoldDB" id="A0A828Z4N0"/>
<evidence type="ECO:0000313" key="3">
    <source>
        <dbReference type="EMBL" id="EKR64582.1"/>
    </source>
</evidence>
<dbReference type="RefSeq" id="WP_004498669.1">
    <property type="nucleotide sequence ID" value="NZ_AFLV02000008.1"/>
</dbReference>
<gene>
    <name evidence="4" type="ORF">LEP1GSC036_0998</name>
    <name evidence="2" type="ORF">LEP1GSC036_1745</name>
    <name evidence="3" type="ORF">LEP1GSC036_3381</name>
</gene>
<evidence type="ECO:0000313" key="4">
    <source>
        <dbReference type="EMBL" id="EKR66211.1"/>
    </source>
</evidence>
<dbReference type="EMBL" id="AFLV02000081">
    <property type="protein sequence ID" value="EKR62348.1"/>
    <property type="molecule type" value="Genomic_DNA"/>
</dbReference>
<name>A0A828Z4N0_9LEPT</name>
<dbReference type="Gene3D" id="1.10.260.40">
    <property type="entry name" value="lambda repressor-like DNA-binding domains"/>
    <property type="match status" value="1"/>
</dbReference>
<feature type="domain" description="HTH cro/C1-type" evidence="1">
    <location>
        <begin position="21"/>
        <end position="70"/>
    </location>
</feature>
<reference evidence="3 5" key="1">
    <citation type="submission" date="2012-10" db="EMBL/GenBank/DDBJ databases">
        <authorList>
            <person name="Harkins D.M."/>
            <person name="Durkin A.S."/>
            <person name="Brinkac L.M."/>
            <person name="Haft D.H."/>
            <person name="Selengut J.D."/>
            <person name="Sanka R."/>
            <person name="DePew J."/>
            <person name="Purushe J."/>
            <person name="Whelen A.C."/>
            <person name="Vinetz J.M."/>
            <person name="Sutton G.G."/>
            <person name="Nierman W.C."/>
            <person name="Fouts D.E."/>
        </authorList>
    </citation>
    <scope>NUCLEOTIDE SEQUENCE [LARGE SCALE GENOMIC DNA]</scope>
    <source>
        <strain evidence="3 5">2006001853</strain>
    </source>
</reference>
<dbReference type="InterPro" id="IPR001387">
    <property type="entry name" value="Cro/C1-type_HTH"/>
</dbReference>
<dbReference type="SUPFAM" id="SSF47413">
    <property type="entry name" value="lambda repressor-like DNA-binding domains"/>
    <property type="match status" value="1"/>
</dbReference>
<dbReference type="Proteomes" id="UP000001338">
    <property type="component" value="Unassembled WGS sequence"/>
</dbReference>
<dbReference type="Pfam" id="PF12844">
    <property type="entry name" value="HTH_19"/>
    <property type="match status" value="1"/>
</dbReference>
<sequence length="143" mass="16535">MLETNKKNNINIAERFSVFFKATGITQEEFSKRIGASRSSISSWQRGRFGIPGSVIKTMEYEFNLNPVWLITGEGEMISQPEQNKERNERLGAEFRILQLLRKRPLLKLTVDDFLELDRDLSEEERGAIKAMLKSWKPVNTAK</sequence>
<evidence type="ECO:0000259" key="1">
    <source>
        <dbReference type="PROSITE" id="PS50943"/>
    </source>
</evidence>
<accession>A0A828Z4N0</accession>
<dbReference type="SMART" id="SM00530">
    <property type="entry name" value="HTH_XRE"/>
    <property type="match status" value="1"/>
</dbReference>
<dbReference type="PROSITE" id="PS50943">
    <property type="entry name" value="HTH_CROC1"/>
    <property type="match status" value="1"/>
</dbReference>
<proteinExistence type="predicted"/>
<protein>
    <submittedName>
        <fullName evidence="3">DNA-binding helix-turn-helix protein</fullName>
    </submittedName>
</protein>
<organism evidence="3 5">
    <name type="scientific">Leptospira weilii str. 2006001853</name>
    <dbReference type="NCBI Taxonomy" id="1001589"/>
    <lineage>
        <taxon>Bacteria</taxon>
        <taxon>Pseudomonadati</taxon>
        <taxon>Spirochaetota</taxon>
        <taxon>Spirochaetia</taxon>
        <taxon>Leptospirales</taxon>
        <taxon>Leptospiraceae</taxon>
        <taxon>Leptospira</taxon>
    </lineage>
</organism>
<dbReference type="CDD" id="cd00093">
    <property type="entry name" value="HTH_XRE"/>
    <property type="match status" value="1"/>
</dbReference>
<dbReference type="GO" id="GO:0003677">
    <property type="term" value="F:DNA binding"/>
    <property type="evidence" value="ECO:0007669"/>
    <property type="project" value="UniProtKB-KW"/>
</dbReference>
<dbReference type="InterPro" id="IPR010982">
    <property type="entry name" value="Lambda_DNA-bd_dom_sf"/>
</dbReference>